<organism evidence="7 8">
    <name type="scientific">Aquamicrobium defluvii</name>
    <dbReference type="NCBI Taxonomy" id="69279"/>
    <lineage>
        <taxon>Bacteria</taxon>
        <taxon>Pseudomonadati</taxon>
        <taxon>Pseudomonadota</taxon>
        <taxon>Alphaproteobacteria</taxon>
        <taxon>Hyphomicrobiales</taxon>
        <taxon>Phyllobacteriaceae</taxon>
        <taxon>Aquamicrobium</taxon>
    </lineage>
</organism>
<keyword evidence="8" id="KW-1185">Reference proteome</keyword>
<sequence>MPQIPRTATPDATLALINDPYRFISKRCRKYGADLFETRLMLQKATCMTGPEAARLFYDNDRFMRRGAMVGRIQKTLLGRGGVQGLDDEAHKHRKRMFMSLMSAEQLARLVAGTAEEWQTYTRAWTLKDEVVLYDELHGLLTRAACAWAGVSLADSEVAQRTREITALFDYAGSIGPKHWWARLARKRSNRWIETIIGQIRSGRSRPAEQSAAHVIAWHRDLNGKLLPPHVAAVEVLNVIRPIVAVSVYITFVAHALHQYPECRRKLQAGDDESYTELFAQEVRRFYPFFPAVAARVRRDFEWQGYRFPQGRRVLLDLYGTNHDARSWETPETFRPERFADWDKSPFNFVPQGGGDHHMHHRCPGEWITIELMKQASEVLSRSIRYDVPQQDLRIDYSRLPALPRSRLIIKNVGQTSTRIPAASPS</sequence>
<dbReference type="RefSeq" id="WP_133676208.1">
    <property type="nucleotide sequence ID" value="NZ_SNZF01000047.1"/>
</dbReference>
<dbReference type="Gene3D" id="1.10.630.10">
    <property type="entry name" value="Cytochrome P450"/>
    <property type="match status" value="1"/>
</dbReference>
<keyword evidence="5 6" id="KW-0408">Iron</keyword>
<evidence type="ECO:0000256" key="3">
    <source>
        <dbReference type="ARBA" id="ARBA00022723"/>
    </source>
</evidence>
<protein>
    <submittedName>
        <fullName evidence="7">Fatty-acid peroxygenase</fullName>
    </submittedName>
</protein>
<dbReference type="CDD" id="cd11067">
    <property type="entry name" value="CYP152"/>
    <property type="match status" value="1"/>
</dbReference>
<dbReference type="GO" id="GO:0005506">
    <property type="term" value="F:iron ion binding"/>
    <property type="evidence" value="ECO:0007669"/>
    <property type="project" value="InterPro"/>
</dbReference>
<feature type="binding site" description="axial binding residue" evidence="6">
    <location>
        <position position="363"/>
    </location>
    <ligand>
        <name>heme</name>
        <dbReference type="ChEBI" id="CHEBI:30413"/>
    </ligand>
    <ligandPart>
        <name>Fe</name>
        <dbReference type="ChEBI" id="CHEBI:18248"/>
    </ligandPart>
</feature>
<reference evidence="7 8" key="1">
    <citation type="submission" date="2019-03" db="EMBL/GenBank/DDBJ databases">
        <title>Genomic Encyclopedia of Type Strains, Phase IV (KMG-IV): sequencing the most valuable type-strain genomes for metagenomic binning, comparative biology and taxonomic classification.</title>
        <authorList>
            <person name="Goeker M."/>
        </authorList>
    </citation>
    <scope>NUCLEOTIDE SEQUENCE [LARGE SCALE GENOMIC DNA]</scope>
    <source>
        <strain evidence="7 8">DSM 11603</strain>
    </source>
</reference>
<dbReference type="InterPro" id="IPR001128">
    <property type="entry name" value="Cyt_P450"/>
</dbReference>
<proteinExistence type="inferred from homology"/>
<keyword evidence="4" id="KW-0560">Oxidoreductase</keyword>
<dbReference type="GO" id="GO:0020037">
    <property type="term" value="F:heme binding"/>
    <property type="evidence" value="ECO:0007669"/>
    <property type="project" value="InterPro"/>
</dbReference>
<dbReference type="Proteomes" id="UP000294958">
    <property type="component" value="Unassembled WGS sequence"/>
</dbReference>
<dbReference type="PANTHER" id="PTHR24302">
    <property type="entry name" value="CYTOCHROME P450 FAMILY 3"/>
    <property type="match status" value="1"/>
</dbReference>
<comment type="cofactor">
    <cofactor evidence="6">
        <name>heme</name>
        <dbReference type="ChEBI" id="CHEBI:30413"/>
    </cofactor>
</comment>
<keyword evidence="2 6" id="KW-0349">Heme</keyword>
<evidence type="ECO:0000313" key="8">
    <source>
        <dbReference type="Proteomes" id="UP000294958"/>
    </source>
</evidence>
<evidence type="ECO:0000256" key="1">
    <source>
        <dbReference type="ARBA" id="ARBA00010617"/>
    </source>
</evidence>
<dbReference type="PANTHER" id="PTHR24302:SF15">
    <property type="entry name" value="FATTY-ACID PEROXYGENASE"/>
    <property type="match status" value="1"/>
</dbReference>
<accession>A0A4R6Y5D8</accession>
<dbReference type="InterPro" id="IPR002401">
    <property type="entry name" value="Cyt_P450_E_grp-I"/>
</dbReference>
<dbReference type="InterPro" id="IPR036396">
    <property type="entry name" value="Cyt_P450_sf"/>
</dbReference>
<evidence type="ECO:0000256" key="6">
    <source>
        <dbReference type="PIRSR" id="PIRSR602401-1"/>
    </source>
</evidence>
<dbReference type="PRINTS" id="PR00463">
    <property type="entry name" value="EP450I"/>
</dbReference>
<evidence type="ECO:0000313" key="7">
    <source>
        <dbReference type="EMBL" id="TDR30266.1"/>
    </source>
</evidence>
<dbReference type="InterPro" id="IPR050705">
    <property type="entry name" value="Cytochrome_P450_3A"/>
</dbReference>
<dbReference type="Pfam" id="PF00067">
    <property type="entry name" value="p450"/>
    <property type="match status" value="1"/>
</dbReference>
<dbReference type="SUPFAM" id="SSF48264">
    <property type="entry name" value="Cytochrome P450"/>
    <property type="match status" value="1"/>
</dbReference>
<evidence type="ECO:0000256" key="4">
    <source>
        <dbReference type="ARBA" id="ARBA00023002"/>
    </source>
</evidence>
<comment type="caution">
    <text evidence="7">The sequence shown here is derived from an EMBL/GenBank/DDBJ whole genome shotgun (WGS) entry which is preliminary data.</text>
</comment>
<dbReference type="OrthoDB" id="9764248at2"/>
<dbReference type="AlphaFoldDB" id="A0A4R6Y5D8"/>
<dbReference type="GO" id="GO:0004497">
    <property type="term" value="F:monooxygenase activity"/>
    <property type="evidence" value="ECO:0007669"/>
    <property type="project" value="InterPro"/>
</dbReference>
<dbReference type="EMBL" id="SNZF01000047">
    <property type="protein sequence ID" value="TDR30266.1"/>
    <property type="molecule type" value="Genomic_DNA"/>
</dbReference>
<comment type="similarity">
    <text evidence="1">Belongs to the cytochrome P450 family.</text>
</comment>
<evidence type="ECO:0000256" key="2">
    <source>
        <dbReference type="ARBA" id="ARBA00022617"/>
    </source>
</evidence>
<gene>
    <name evidence="7" type="ORF">DES43_14712</name>
</gene>
<dbReference type="GO" id="GO:0016705">
    <property type="term" value="F:oxidoreductase activity, acting on paired donors, with incorporation or reduction of molecular oxygen"/>
    <property type="evidence" value="ECO:0007669"/>
    <property type="project" value="InterPro"/>
</dbReference>
<keyword evidence="3 6" id="KW-0479">Metal-binding</keyword>
<evidence type="ECO:0000256" key="5">
    <source>
        <dbReference type="ARBA" id="ARBA00023004"/>
    </source>
</evidence>
<name>A0A4R6Y5D8_9HYPH</name>